<keyword evidence="3" id="KW-0288">FMN</keyword>
<evidence type="ECO:0000256" key="5">
    <source>
        <dbReference type="SAM" id="SignalP"/>
    </source>
</evidence>
<protein>
    <submittedName>
        <fullName evidence="7">Nitroreductase</fullName>
    </submittedName>
</protein>
<dbReference type="SUPFAM" id="SSF55469">
    <property type="entry name" value="FMN-dependent nitroreductase-like"/>
    <property type="match status" value="1"/>
</dbReference>
<evidence type="ECO:0000313" key="8">
    <source>
        <dbReference type="Proteomes" id="UP000009044"/>
    </source>
</evidence>
<accession>G2I0G0</accession>
<proteinExistence type="inferred from homology"/>
<dbReference type="eggNOG" id="COG0778">
    <property type="taxonomic scope" value="Bacteria"/>
</dbReference>
<organism evidence="7 8">
    <name type="scientific">Komagataeibacter medellinensis (strain NBRC 3288 / BCRC 11682 / LMG 1693 / Kondo 51)</name>
    <name type="common">Gluconacetobacter medellinensis</name>
    <dbReference type="NCBI Taxonomy" id="634177"/>
    <lineage>
        <taxon>Bacteria</taxon>
        <taxon>Pseudomonadati</taxon>
        <taxon>Pseudomonadota</taxon>
        <taxon>Alphaproteobacteria</taxon>
        <taxon>Acetobacterales</taxon>
        <taxon>Acetobacteraceae</taxon>
        <taxon>Komagataeibacter</taxon>
    </lineage>
</organism>
<dbReference type="Pfam" id="PF00881">
    <property type="entry name" value="Nitroreductase"/>
    <property type="match status" value="1"/>
</dbReference>
<feature type="chain" id="PRO_5003430546" evidence="5">
    <location>
        <begin position="30"/>
        <end position="319"/>
    </location>
</feature>
<keyword evidence="2" id="KW-0285">Flavoprotein</keyword>
<dbReference type="STRING" id="634177.GLX_20060"/>
<evidence type="ECO:0000313" key="7">
    <source>
        <dbReference type="EMBL" id="BAK84418.1"/>
    </source>
</evidence>
<evidence type="ECO:0000259" key="6">
    <source>
        <dbReference type="Pfam" id="PF00881"/>
    </source>
</evidence>
<name>G2I0G0_KOMMN</name>
<dbReference type="PANTHER" id="PTHR43425:SF2">
    <property type="entry name" value="OXYGEN-INSENSITIVE NADPH NITROREDUCTASE"/>
    <property type="match status" value="1"/>
</dbReference>
<dbReference type="GO" id="GO:0016491">
    <property type="term" value="F:oxidoreductase activity"/>
    <property type="evidence" value="ECO:0007669"/>
    <property type="project" value="UniProtKB-KW"/>
</dbReference>
<keyword evidence="4" id="KW-0560">Oxidoreductase</keyword>
<evidence type="ECO:0000256" key="2">
    <source>
        <dbReference type="ARBA" id="ARBA00022630"/>
    </source>
</evidence>
<dbReference type="InterPro" id="IPR000415">
    <property type="entry name" value="Nitroreductase-like"/>
</dbReference>
<dbReference type="InterPro" id="IPR016446">
    <property type="entry name" value="Flavin_OxRdtase_Frp"/>
</dbReference>
<evidence type="ECO:0000256" key="4">
    <source>
        <dbReference type="ARBA" id="ARBA00023002"/>
    </source>
</evidence>
<dbReference type="PANTHER" id="PTHR43425">
    <property type="entry name" value="OXYGEN-INSENSITIVE NADPH NITROREDUCTASE"/>
    <property type="match status" value="1"/>
</dbReference>
<dbReference type="AlphaFoldDB" id="G2I0G0"/>
<dbReference type="Proteomes" id="UP000009044">
    <property type="component" value="Chromosome"/>
</dbReference>
<feature type="signal peptide" evidence="5">
    <location>
        <begin position="1"/>
        <end position="29"/>
    </location>
</feature>
<evidence type="ECO:0000256" key="1">
    <source>
        <dbReference type="ARBA" id="ARBA00008366"/>
    </source>
</evidence>
<dbReference type="Gene3D" id="3.40.109.10">
    <property type="entry name" value="NADH Oxidase"/>
    <property type="match status" value="1"/>
</dbReference>
<feature type="domain" description="Nitroreductase" evidence="6">
    <location>
        <begin position="75"/>
        <end position="230"/>
    </location>
</feature>
<reference evidence="8" key="1">
    <citation type="journal article" date="2011" name="J. Bacteriol.">
        <title>Complete genome sequence of NBRC 3288, a unique cellulose-nonproducing strain of Gluconacetobacter xylinus isolated from vinegar.</title>
        <authorList>
            <person name="Ogino H."/>
            <person name="Azuma Y."/>
            <person name="Hosoyama A."/>
            <person name="Nakazawa H."/>
            <person name="Matsutani M."/>
            <person name="Hasegawa A."/>
            <person name="Otsuyama K."/>
            <person name="Matsushita K."/>
            <person name="Fujita N."/>
            <person name="Shirai M."/>
        </authorList>
    </citation>
    <scope>NUCLEOTIDE SEQUENCE [LARGE SCALE GENOMIC DNA]</scope>
    <source>
        <strain evidence="8">NBRC 3288 / BCRC 11682 / LMG 1693</strain>
    </source>
</reference>
<comment type="similarity">
    <text evidence="1">Belongs to the flavin oxidoreductase frp family.</text>
</comment>
<dbReference type="PATRIC" id="fig|634177.7.peg.2274"/>
<keyword evidence="5" id="KW-0732">Signal</keyword>
<dbReference type="HOGENOM" id="CLU_070764_0_0_5"/>
<dbReference type="EMBL" id="AP012159">
    <property type="protein sequence ID" value="BAK84418.1"/>
    <property type="molecule type" value="Genomic_DNA"/>
</dbReference>
<dbReference type="InterPro" id="IPR029479">
    <property type="entry name" value="Nitroreductase"/>
</dbReference>
<sequence length="319" mass="33974">MCRAGVMFRLLFGCGVVWSASLSATVVQAGGMPMSDVTVSSFPALSSMNALWQARYGTRPPTPPLPESPVARSLMAHRSVRAFSPTALPEGVLEAAVAAAQSASTACNMQAWSVVAVQDEQKRARIAELAGEQAFIAQAPLFLAWVADLSRLEQVGRAQDCALPGLDMLDTFVTSVIDTALAAQNAAAALESYGLGIVYVGAVRNQPEAIATELGLPPRALAVCGMSVGYPDRNHPTSIRPRLPQHVVLHRERYDAQPSVPADIAAYDERVRAARASQDQPARSWSESVLARLGNAAALHGREHLPQALRAMGFRLDQA</sequence>
<dbReference type="KEGG" id="gxy:GLX_20060"/>
<gene>
    <name evidence="7" type="ordered locus">GLX_20060</name>
</gene>
<evidence type="ECO:0000256" key="3">
    <source>
        <dbReference type="ARBA" id="ARBA00022643"/>
    </source>
</evidence>